<evidence type="ECO:0000256" key="10">
    <source>
        <dbReference type="PROSITE-ProRule" id="PRU01193"/>
    </source>
</evidence>
<dbReference type="InterPro" id="IPR005170">
    <property type="entry name" value="Transptr-assoc_dom"/>
</dbReference>
<sequence length="442" mass="46844">MLIIIGLLSITLLTVATGYFVAQEFAYVAVDRGRLRALAESGDAAAERALTVTARLSFMLSGAQLGITVTALLAGYVAEPYLGQGLAALLGAAGVPTAVSLSVSVALALVFATVIQMVFGELAPKNLAIARPETLARALARSTLMYLAIAGPLIRLFDAASNRLLRTFGIEPVEELPHGATPEDLDRIIATSRSEGLLDAETSRLLEHGLEFRGRTAADVMVPRVDVVTVRPEDPATRVVELLDTGHSRFPVVDGAADELIGVVHISDVVDVEPAQRHTVPALTLAAPPVLVPETLPVPAVLERLRAERTQLACVIDEFGGFAGVVGLEDIAEELVGDIRDTDDPPAPKAARQDDGSWRLPARWRLDEVEEATGVTLPEHEDYRTLSGLVLKSLGRVAVPGDTVTVALPSTVDGPAGEVRLRVESVRRHVPESVTIHGGGSR</sequence>
<keyword evidence="4 10" id="KW-0812">Transmembrane</keyword>
<dbReference type="InterPro" id="IPR016169">
    <property type="entry name" value="FAD-bd_PCMH_sub2"/>
</dbReference>
<evidence type="ECO:0000256" key="6">
    <source>
        <dbReference type="ARBA" id="ARBA00022989"/>
    </source>
</evidence>
<dbReference type="PROSITE" id="PS51371">
    <property type="entry name" value="CBS"/>
    <property type="match status" value="2"/>
</dbReference>
<accession>A0A8J3YLA7</accession>
<dbReference type="Gene3D" id="3.30.465.10">
    <property type="match status" value="1"/>
</dbReference>
<dbReference type="GO" id="GO:0005886">
    <property type="term" value="C:plasma membrane"/>
    <property type="evidence" value="ECO:0007669"/>
    <property type="project" value="UniProtKB-SubCell"/>
</dbReference>
<dbReference type="Pfam" id="PF00571">
    <property type="entry name" value="CBS"/>
    <property type="match status" value="2"/>
</dbReference>
<dbReference type="InterPro" id="IPR000644">
    <property type="entry name" value="CBS_dom"/>
</dbReference>
<dbReference type="PANTHER" id="PTHR43099">
    <property type="entry name" value="UPF0053 PROTEIN YRKA"/>
    <property type="match status" value="1"/>
</dbReference>
<proteinExistence type="inferred from homology"/>
<evidence type="ECO:0000256" key="2">
    <source>
        <dbReference type="ARBA" id="ARBA00006337"/>
    </source>
</evidence>
<dbReference type="InterPro" id="IPR046342">
    <property type="entry name" value="CBS_dom_sf"/>
</dbReference>
<dbReference type="Proteomes" id="UP000619260">
    <property type="component" value="Unassembled WGS sequence"/>
</dbReference>
<dbReference type="SUPFAM" id="SSF56176">
    <property type="entry name" value="FAD-binding/transporter-associated domain-like"/>
    <property type="match status" value="1"/>
</dbReference>
<evidence type="ECO:0000256" key="4">
    <source>
        <dbReference type="ARBA" id="ARBA00022692"/>
    </source>
</evidence>
<feature type="transmembrane region" description="Helical" evidence="11">
    <location>
        <begin position="58"/>
        <end position="78"/>
    </location>
</feature>
<dbReference type="Pfam" id="PF01595">
    <property type="entry name" value="CNNM"/>
    <property type="match status" value="1"/>
</dbReference>
<dbReference type="SUPFAM" id="SSF54631">
    <property type="entry name" value="CBS-domain pair"/>
    <property type="match status" value="1"/>
</dbReference>
<comment type="similarity">
    <text evidence="2">Belongs to the UPF0053 family.</text>
</comment>
<evidence type="ECO:0000259" key="12">
    <source>
        <dbReference type="PROSITE" id="PS51371"/>
    </source>
</evidence>
<evidence type="ECO:0000256" key="7">
    <source>
        <dbReference type="ARBA" id="ARBA00023122"/>
    </source>
</evidence>
<dbReference type="Gene3D" id="3.10.580.10">
    <property type="entry name" value="CBS-domain"/>
    <property type="match status" value="1"/>
</dbReference>
<evidence type="ECO:0000256" key="9">
    <source>
        <dbReference type="PROSITE-ProRule" id="PRU00703"/>
    </source>
</evidence>
<dbReference type="EMBL" id="BOPF01000009">
    <property type="protein sequence ID" value="GIJ45990.1"/>
    <property type="molecule type" value="Genomic_DNA"/>
</dbReference>
<evidence type="ECO:0000313" key="15">
    <source>
        <dbReference type="Proteomes" id="UP000619260"/>
    </source>
</evidence>
<dbReference type="Pfam" id="PF03471">
    <property type="entry name" value="CorC_HlyC"/>
    <property type="match status" value="1"/>
</dbReference>
<feature type="transmembrane region" description="Helical" evidence="11">
    <location>
        <begin position="138"/>
        <end position="157"/>
    </location>
</feature>
<keyword evidence="8 10" id="KW-0472">Membrane</keyword>
<protein>
    <submittedName>
        <fullName evidence="14">Membrane protein</fullName>
    </submittedName>
</protein>
<dbReference type="InterPro" id="IPR002550">
    <property type="entry name" value="CNNM"/>
</dbReference>
<evidence type="ECO:0000256" key="3">
    <source>
        <dbReference type="ARBA" id="ARBA00022475"/>
    </source>
</evidence>
<keyword evidence="6 10" id="KW-1133">Transmembrane helix</keyword>
<comment type="subcellular location">
    <subcellularLocation>
        <location evidence="1">Cell membrane</location>
        <topology evidence="1">Multi-pass membrane protein</topology>
    </subcellularLocation>
</comment>
<evidence type="ECO:0000256" key="1">
    <source>
        <dbReference type="ARBA" id="ARBA00004651"/>
    </source>
</evidence>
<dbReference type="InterPro" id="IPR044751">
    <property type="entry name" value="Ion_transp-like_CBS"/>
</dbReference>
<evidence type="ECO:0000259" key="13">
    <source>
        <dbReference type="PROSITE" id="PS51846"/>
    </source>
</evidence>
<dbReference type="InterPro" id="IPR036318">
    <property type="entry name" value="FAD-bd_PCMH-like_sf"/>
</dbReference>
<evidence type="ECO:0000256" key="8">
    <source>
        <dbReference type="ARBA" id="ARBA00023136"/>
    </source>
</evidence>
<evidence type="ECO:0000256" key="5">
    <source>
        <dbReference type="ARBA" id="ARBA00022737"/>
    </source>
</evidence>
<dbReference type="CDD" id="cd04590">
    <property type="entry name" value="CBS_pair_CorC_HlyC_assoc"/>
    <property type="match status" value="1"/>
</dbReference>
<dbReference type="SMART" id="SM01091">
    <property type="entry name" value="CorC_HlyC"/>
    <property type="match status" value="1"/>
</dbReference>
<organism evidence="14 15">
    <name type="scientific">Virgisporangium aliadipatigenens</name>
    <dbReference type="NCBI Taxonomy" id="741659"/>
    <lineage>
        <taxon>Bacteria</taxon>
        <taxon>Bacillati</taxon>
        <taxon>Actinomycetota</taxon>
        <taxon>Actinomycetes</taxon>
        <taxon>Micromonosporales</taxon>
        <taxon>Micromonosporaceae</taxon>
        <taxon>Virgisporangium</taxon>
    </lineage>
</organism>
<dbReference type="RefSeq" id="WP_203899541.1">
    <property type="nucleotide sequence ID" value="NZ_BOPF01000009.1"/>
</dbReference>
<reference evidence="14" key="1">
    <citation type="submission" date="2021-01" db="EMBL/GenBank/DDBJ databases">
        <title>Whole genome shotgun sequence of Virgisporangium aliadipatigenens NBRC 105644.</title>
        <authorList>
            <person name="Komaki H."/>
            <person name="Tamura T."/>
        </authorList>
    </citation>
    <scope>NUCLEOTIDE SEQUENCE</scope>
    <source>
        <strain evidence="14">NBRC 105644</strain>
    </source>
</reference>
<feature type="domain" description="CBS" evidence="12">
    <location>
        <begin position="221"/>
        <end position="280"/>
    </location>
</feature>
<keyword evidence="3" id="KW-1003">Cell membrane</keyword>
<dbReference type="AlphaFoldDB" id="A0A8J3YLA7"/>
<feature type="domain" description="CNNM transmembrane" evidence="13">
    <location>
        <begin position="1"/>
        <end position="202"/>
    </location>
</feature>
<dbReference type="InterPro" id="IPR051676">
    <property type="entry name" value="UPF0053_domain"/>
</dbReference>
<dbReference type="GO" id="GO:0050660">
    <property type="term" value="F:flavin adenine dinucleotide binding"/>
    <property type="evidence" value="ECO:0007669"/>
    <property type="project" value="InterPro"/>
</dbReference>
<keyword evidence="15" id="KW-1185">Reference proteome</keyword>
<dbReference type="SMART" id="SM00116">
    <property type="entry name" value="CBS"/>
    <property type="match status" value="2"/>
</dbReference>
<gene>
    <name evidence="14" type="ORF">Val02_28760</name>
</gene>
<name>A0A8J3YLA7_9ACTN</name>
<feature type="domain" description="CBS" evidence="12">
    <location>
        <begin position="285"/>
        <end position="342"/>
    </location>
</feature>
<evidence type="ECO:0000256" key="11">
    <source>
        <dbReference type="SAM" id="Phobius"/>
    </source>
</evidence>
<keyword evidence="7 9" id="KW-0129">CBS domain</keyword>
<evidence type="ECO:0000313" key="14">
    <source>
        <dbReference type="EMBL" id="GIJ45990.1"/>
    </source>
</evidence>
<feature type="transmembrane region" description="Helical" evidence="11">
    <location>
        <begin position="85"/>
        <end position="118"/>
    </location>
</feature>
<keyword evidence="5" id="KW-0677">Repeat</keyword>
<dbReference type="PROSITE" id="PS51846">
    <property type="entry name" value="CNNM"/>
    <property type="match status" value="1"/>
</dbReference>
<dbReference type="PANTHER" id="PTHR43099:SF6">
    <property type="entry name" value="UPF0053 PROTEIN RV1842C"/>
    <property type="match status" value="1"/>
</dbReference>
<comment type="caution">
    <text evidence="14">The sequence shown here is derived from an EMBL/GenBank/DDBJ whole genome shotgun (WGS) entry which is preliminary data.</text>
</comment>